<keyword evidence="3" id="KW-1015">Disulfide bond</keyword>
<dbReference type="SUPFAM" id="SSF48726">
    <property type="entry name" value="Immunoglobulin"/>
    <property type="match status" value="2"/>
</dbReference>
<dbReference type="SMART" id="SM00409">
    <property type="entry name" value="IG"/>
    <property type="match status" value="2"/>
</dbReference>
<dbReference type="GO" id="GO:0098609">
    <property type="term" value="P:cell-cell adhesion"/>
    <property type="evidence" value="ECO:0007669"/>
    <property type="project" value="TreeGrafter"/>
</dbReference>
<dbReference type="PROSITE" id="PS50835">
    <property type="entry name" value="IG_LIKE"/>
    <property type="match status" value="2"/>
</dbReference>
<evidence type="ECO:0000313" key="8">
    <source>
        <dbReference type="Proteomes" id="UP000683360"/>
    </source>
</evidence>
<dbReference type="OrthoDB" id="6146343at2759"/>
<dbReference type="GO" id="GO:0005886">
    <property type="term" value="C:plasma membrane"/>
    <property type="evidence" value="ECO:0007669"/>
    <property type="project" value="TreeGrafter"/>
</dbReference>
<dbReference type="EMBL" id="CAJPWZ010001068">
    <property type="protein sequence ID" value="CAG2207032.1"/>
    <property type="molecule type" value="Genomic_DNA"/>
</dbReference>
<sequence>MTNILLTCNVTDANPAVTFFTWKKDDSMISGTATYTIPIVKRSHAGSYTCSAANSVGVSDPSTALQLEVLYGVKLIIVSIKEPVEGTRLTVTCNGQSNPAITDNDVTWTKQNNITFIRKGRLLLVDNVNRLDSGTYVCSVVIELLPSISQPINVTGRTTVEVDVLCKYYITFAFGL</sequence>
<protein>
    <recommendedName>
        <fullName evidence="6">Ig-like domain-containing protein</fullName>
    </recommendedName>
</protein>
<dbReference type="InterPro" id="IPR051275">
    <property type="entry name" value="Cell_adhesion_signaling"/>
</dbReference>
<dbReference type="CDD" id="cd00096">
    <property type="entry name" value="Ig"/>
    <property type="match status" value="1"/>
</dbReference>
<evidence type="ECO:0000313" key="7">
    <source>
        <dbReference type="EMBL" id="CAG2207032.1"/>
    </source>
</evidence>
<gene>
    <name evidence="7" type="ORF">MEDL_21317</name>
</gene>
<dbReference type="Gene3D" id="2.60.40.10">
    <property type="entry name" value="Immunoglobulins"/>
    <property type="match status" value="2"/>
</dbReference>
<comment type="subcellular location">
    <subcellularLocation>
        <location evidence="1">Membrane</location>
        <topology evidence="1">Single-pass type I membrane protein</topology>
    </subcellularLocation>
</comment>
<dbReference type="GO" id="GO:0050839">
    <property type="term" value="F:cell adhesion molecule binding"/>
    <property type="evidence" value="ECO:0007669"/>
    <property type="project" value="TreeGrafter"/>
</dbReference>
<dbReference type="InterPro" id="IPR036179">
    <property type="entry name" value="Ig-like_dom_sf"/>
</dbReference>
<dbReference type="InterPro" id="IPR003599">
    <property type="entry name" value="Ig_sub"/>
</dbReference>
<dbReference type="SMART" id="SM00408">
    <property type="entry name" value="IGc2"/>
    <property type="match status" value="2"/>
</dbReference>
<evidence type="ECO:0000256" key="5">
    <source>
        <dbReference type="ARBA" id="ARBA00023319"/>
    </source>
</evidence>
<proteinExistence type="predicted"/>
<dbReference type="InterPro" id="IPR003598">
    <property type="entry name" value="Ig_sub2"/>
</dbReference>
<evidence type="ECO:0000256" key="3">
    <source>
        <dbReference type="ARBA" id="ARBA00023157"/>
    </source>
</evidence>
<dbReference type="PANTHER" id="PTHR11640:SF31">
    <property type="entry name" value="IRREGULAR CHIASM C-ROUGHEST PROTEIN-RELATED"/>
    <property type="match status" value="1"/>
</dbReference>
<accession>A0A8S3RJT7</accession>
<feature type="domain" description="Ig-like" evidence="6">
    <location>
        <begin position="1"/>
        <end position="66"/>
    </location>
</feature>
<name>A0A8S3RJT7_MYTED</name>
<dbReference type="GO" id="GO:0005911">
    <property type="term" value="C:cell-cell junction"/>
    <property type="evidence" value="ECO:0007669"/>
    <property type="project" value="TreeGrafter"/>
</dbReference>
<keyword evidence="4" id="KW-0325">Glycoprotein</keyword>
<dbReference type="Pfam" id="PF13895">
    <property type="entry name" value="Ig_2"/>
    <property type="match status" value="2"/>
</dbReference>
<evidence type="ECO:0000256" key="2">
    <source>
        <dbReference type="ARBA" id="ARBA00023136"/>
    </source>
</evidence>
<comment type="caution">
    <text evidence="7">The sequence shown here is derived from an EMBL/GenBank/DDBJ whole genome shotgun (WGS) entry which is preliminary data.</text>
</comment>
<keyword evidence="8" id="KW-1185">Reference proteome</keyword>
<dbReference type="Proteomes" id="UP000683360">
    <property type="component" value="Unassembled WGS sequence"/>
</dbReference>
<dbReference type="InterPro" id="IPR013783">
    <property type="entry name" value="Ig-like_fold"/>
</dbReference>
<reference evidence="7" key="1">
    <citation type="submission" date="2021-03" db="EMBL/GenBank/DDBJ databases">
        <authorList>
            <person name="Bekaert M."/>
        </authorList>
    </citation>
    <scope>NUCLEOTIDE SEQUENCE</scope>
</reference>
<evidence type="ECO:0000259" key="6">
    <source>
        <dbReference type="PROSITE" id="PS50835"/>
    </source>
</evidence>
<feature type="domain" description="Ig-like" evidence="6">
    <location>
        <begin position="85"/>
        <end position="155"/>
    </location>
</feature>
<keyword evidence="5" id="KW-0393">Immunoglobulin domain</keyword>
<dbReference type="AlphaFoldDB" id="A0A8S3RJT7"/>
<evidence type="ECO:0000256" key="4">
    <source>
        <dbReference type="ARBA" id="ARBA00023180"/>
    </source>
</evidence>
<dbReference type="PANTHER" id="PTHR11640">
    <property type="entry name" value="NEPHRIN"/>
    <property type="match status" value="1"/>
</dbReference>
<dbReference type="InterPro" id="IPR007110">
    <property type="entry name" value="Ig-like_dom"/>
</dbReference>
<organism evidence="7 8">
    <name type="scientific">Mytilus edulis</name>
    <name type="common">Blue mussel</name>
    <dbReference type="NCBI Taxonomy" id="6550"/>
    <lineage>
        <taxon>Eukaryota</taxon>
        <taxon>Metazoa</taxon>
        <taxon>Spiralia</taxon>
        <taxon>Lophotrochozoa</taxon>
        <taxon>Mollusca</taxon>
        <taxon>Bivalvia</taxon>
        <taxon>Autobranchia</taxon>
        <taxon>Pteriomorphia</taxon>
        <taxon>Mytilida</taxon>
        <taxon>Mytiloidea</taxon>
        <taxon>Mytilidae</taxon>
        <taxon>Mytilinae</taxon>
        <taxon>Mytilus</taxon>
    </lineage>
</organism>
<evidence type="ECO:0000256" key="1">
    <source>
        <dbReference type="ARBA" id="ARBA00004479"/>
    </source>
</evidence>
<keyword evidence="2" id="KW-0472">Membrane</keyword>